<proteinExistence type="predicted"/>
<reference evidence="1 2" key="1">
    <citation type="journal article" date="2019" name="Int. J. Syst. Evol. Microbiol.">
        <title>The Global Catalogue of Microorganisms (GCM) 10K type strain sequencing project: providing services to taxonomists for standard genome sequencing and annotation.</title>
        <authorList>
            <consortium name="The Broad Institute Genomics Platform"/>
            <consortium name="The Broad Institute Genome Sequencing Center for Infectious Disease"/>
            <person name="Wu L."/>
            <person name="Ma J."/>
        </authorList>
    </citation>
    <scope>NUCLEOTIDE SEQUENCE [LARGE SCALE GENOMIC DNA]</scope>
    <source>
        <strain evidence="1 2">JCM 15572</strain>
    </source>
</reference>
<protein>
    <submittedName>
        <fullName evidence="1">Uncharacterized protein</fullName>
    </submittedName>
</protein>
<organism evidence="1 2">
    <name type="scientific">Kribbella hippodromi</name>
    <dbReference type="NCBI Taxonomy" id="434347"/>
    <lineage>
        <taxon>Bacteria</taxon>
        <taxon>Bacillati</taxon>
        <taxon>Actinomycetota</taxon>
        <taxon>Actinomycetes</taxon>
        <taxon>Propionibacteriales</taxon>
        <taxon>Kribbellaceae</taxon>
        <taxon>Kribbella</taxon>
    </lineage>
</organism>
<evidence type="ECO:0000313" key="2">
    <source>
        <dbReference type="Proteomes" id="UP001501705"/>
    </source>
</evidence>
<keyword evidence="2" id="KW-1185">Reference proteome</keyword>
<accession>A0ABN2CJ81</accession>
<evidence type="ECO:0000313" key="1">
    <source>
        <dbReference type="EMBL" id="GAA1559452.1"/>
    </source>
</evidence>
<dbReference type="Proteomes" id="UP001501705">
    <property type="component" value="Unassembled WGS sequence"/>
</dbReference>
<comment type="caution">
    <text evidence="1">The sequence shown here is derived from an EMBL/GenBank/DDBJ whole genome shotgun (WGS) entry which is preliminary data.</text>
</comment>
<dbReference type="RefSeq" id="WP_344232657.1">
    <property type="nucleotide sequence ID" value="NZ_BAAAPH010000004.1"/>
</dbReference>
<gene>
    <name evidence="1" type="ORF">GCM10009804_15370</name>
</gene>
<name>A0ABN2CJ81_9ACTN</name>
<dbReference type="EMBL" id="BAAAPH010000004">
    <property type="protein sequence ID" value="GAA1559452.1"/>
    <property type="molecule type" value="Genomic_DNA"/>
</dbReference>
<sequence>MTIAWLQLVCGPDYNDEGQADFSGVAIDRAWTALRELEAELLPEFDGARWLAQGGYERVALGLEFRVSKRGRARRSIGEIGRSLSPDYSVVWPELESASLAEVREYLRPVVLEALAFVGERKNFGPLPKAGAGGDLETVPLKPLIEDPAPYDEEPGDCFVITRDFPPGTEEADLPELFRRYEEDLEDLLSDEGLDSILDMETSFTAVRWVIRTAHEDD</sequence>